<dbReference type="SUPFAM" id="SSF51735">
    <property type="entry name" value="NAD(P)-binding Rossmann-fold domains"/>
    <property type="match status" value="1"/>
</dbReference>
<comment type="similarity">
    <text evidence="1 2">Belongs to the short-chain dehydrogenases/reductases (SDR) family.</text>
</comment>
<dbReference type="PANTHER" id="PTHR43544:SF36">
    <property type="entry name" value="CHAIN OXIDOREDUCTASE (CSGA), PUTATIVE (AFU_ORTHOLOGUE AFUA_4G00910)-RELATED"/>
    <property type="match status" value="1"/>
</dbReference>
<reference evidence="3 4" key="1">
    <citation type="journal article" date="2017" name="Mycologia">
        <title>Bifiguratus adelaidae, gen. et sp. nov., a new member of Mucoromycotina in endophytic and soil-dwelling habitats.</title>
        <authorList>
            <person name="Torres-Cruz T.J."/>
            <person name="Billingsley Tobias T.L."/>
            <person name="Almatruk M."/>
            <person name="Hesse C."/>
            <person name="Kuske C.R."/>
            <person name="Desiro A."/>
            <person name="Benucci G.M."/>
            <person name="Bonito G."/>
            <person name="Stajich J.E."/>
            <person name="Dunlap C."/>
            <person name="Arnold A.E."/>
            <person name="Porras-Alfaro A."/>
        </authorList>
    </citation>
    <scope>NUCLEOTIDE SEQUENCE [LARGE SCALE GENOMIC DNA]</scope>
    <source>
        <strain evidence="3 4">AZ0501</strain>
    </source>
</reference>
<dbReference type="InterPro" id="IPR036291">
    <property type="entry name" value="NAD(P)-bd_dom_sf"/>
</dbReference>
<dbReference type="Gene3D" id="3.40.50.720">
    <property type="entry name" value="NAD(P)-binding Rossmann-like Domain"/>
    <property type="match status" value="1"/>
</dbReference>
<evidence type="ECO:0000313" key="4">
    <source>
        <dbReference type="Proteomes" id="UP000242875"/>
    </source>
</evidence>
<dbReference type="Pfam" id="PF00106">
    <property type="entry name" value="adh_short"/>
    <property type="match status" value="1"/>
</dbReference>
<gene>
    <name evidence="3" type="ORF">BZG36_05183</name>
</gene>
<dbReference type="PRINTS" id="PR00080">
    <property type="entry name" value="SDRFAMILY"/>
</dbReference>
<dbReference type="GO" id="GO:0005737">
    <property type="term" value="C:cytoplasm"/>
    <property type="evidence" value="ECO:0007669"/>
    <property type="project" value="TreeGrafter"/>
</dbReference>
<organism evidence="3 4">
    <name type="scientific">Bifiguratus adelaidae</name>
    <dbReference type="NCBI Taxonomy" id="1938954"/>
    <lineage>
        <taxon>Eukaryota</taxon>
        <taxon>Fungi</taxon>
        <taxon>Fungi incertae sedis</taxon>
        <taxon>Mucoromycota</taxon>
        <taxon>Mucoromycotina</taxon>
        <taxon>Endogonomycetes</taxon>
        <taxon>Endogonales</taxon>
        <taxon>Endogonales incertae sedis</taxon>
        <taxon>Bifiguratus</taxon>
    </lineage>
</organism>
<dbReference type="Proteomes" id="UP000242875">
    <property type="component" value="Unassembled WGS sequence"/>
</dbReference>
<accession>A0A261XU04</accession>
<evidence type="ECO:0000256" key="1">
    <source>
        <dbReference type="ARBA" id="ARBA00006484"/>
    </source>
</evidence>
<proteinExistence type="inferred from homology"/>
<sequence>MVRQLAKRGDKVIAACRNPSKATELQALKAVFVYAAVAQVEAIAPNGFDVLVNNAGISDDGAWTVPVDQTDLDELRTVFDTNVVAMSQKSVIANMSSILGSVTTMTQFGDTVGLPYRASKAAVNMVSVQFANLYGKQALIIFPLHPGWVQTDMGGSQAPLQPPESVSGMLNIIDNATPATNGKCMQWNGQTLGW</sequence>
<dbReference type="EMBL" id="MVBO01000256">
    <property type="protein sequence ID" value="OZJ01724.1"/>
    <property type="molecule type" value="Genomic_DNA"/>
</dbReference>
<dbReference type="AlphaFoldDB" id="A0A261XU04"/>
<evidence type="ECO:0000256" key="2">
    <source>
        <dbReference type="RuleBase" id="RU000363"/>
    </source>
</evidence>
<dbReference type="InterPro" id="IPR051468">
    <property type="entry name" value="Fungal_SecMetab_SDRs"/>
</dbReference>
<comment type="caution">
    <text evidence="3">The sequence shown here is derived from an EMBL/GenBank/DDBJ whole genome shotgun (WGS) entry which is preliminary data.</text>
</comment>
<evidence type="ECO:0000313" key="3">
    <source>
        <dbReference type="EMBL" id="OZJ01724.1"/>
    </source>
</evidence>
<dbReference type="PANTHER" id="PTHR43544">
    <property type="entry name" value="SHORT-CHAIN DEHYDROGENASE/REDUCTASE"/>
    <property type="match status" value="1"/>
</dbReference>
<keyword evidence="4" id="KW-1185">Reference proteome</keyword>
<dbReference type="OrthoDB" id="9876299at2759"/>
<dbReference type="InterPro" id="IPR002347">
    <property type="entry name" value="SDR_fam"/>
</dbReference>
<dbReference type="GO" id="GO:0016491">
    <property type="term" value="F:oxidoreductase activity"/>
    <property type="evidence" value="ECO:0007669"/>
    <property type="project" value="TreeGrafter"/>
</dbReference>
<name>A0A261XU04_9FUNG</name>
<dbReference type="PRINTS" id="PR00081">
    <property type="entry name" value="GDHRDH"/>
</dbReference>
<protein>
    <submittedName>
        <fullName evidence="3">Uncharacterized protein</fullName>
    </submittedName>
</protein>